<dbReference type="PANTHER" id="PTHR18763:SF0">
    <property type="entry name" value="WD REPEAT-CONTAINING PROTEIN 18"/>
    <property type="match status" value="1"/>
</dbReference>
<dbReference type="EMBL" id="CAJVPS010004075">
    <property type="protein sequence ID" value="CAG8598720.1"/>
    <property type="molecule type" value="Genomic_DNA"/>
</dbReference>
<name>A0A9N9CH48_9GLOM</name>
<comment type="caution">
    <text evidence="5">The sequence shown here is derived from an EMBL/GenBank/DDBJ whole genome shotgun (WGS) entry which is preliminary data.</text>
</comment>
<evidence type="ECO:0000313" key="6">
    <source>
        <dbReference type="Proteomes" id="UP000789508"/>
    </source>
</evidence>
<dbReference type="InterPro" id="IPR045227">
    <property type="entry name" value="WDR18/Ipi3/RID3"/>
</dbReference>
<dbReference type="SUPFAM" id="SSF50978">
    <property type="entry name" value="WD40 repeat-like"/>
    <property type="match status" value="1"/>
</dbReference>
<dbReference type="PANTHER" id="PTHR18763">
    <property type="entry name" value="WD-REPEAT PROTEIN 18"/>
    <property type="match status" value="1"/>
</dbReference>
<dbReference type="Proteomes" id="UP000789508">
    <property type="component" value="Unassembled WGS sequence"/>
</dbReference>
<dbReference type="PROSITE" id="PS50294">
    <property type="entry name" value="WD_REPEATS_REGION"/>
    <property type="match status" value="1"/>
</dbReference>
<dbReference type="OrthoDB" id="756370at2759"/>
<dbReference type="InterPro" id="IPR015943">
    <property type="entry name" value="WD40/YVTN_repeat-like_dom_sf"/>
</dbReference>
<dbReference type="GO" id="GO:0006261">
    <property type="term" value="P:DNA-templated DNA replication"/>
    <property type="evidence" value="ECO:0007669"/>
    <property type="project" value="TreeGrafter"/>
</dbReference>
<dbReference type="AlphaFoldDB" id="A0A9N9CH48"/>
<dbReference type="InterPro" id="IPR019775">
    <property type="entry name" value="WD40_repeat_CS"/>
</dbReference>
<evidence type="ECO:0000313" key="5">
    <source>
        <dbReference type="EMBL" id="CAG8598720.1"/>
    </source>
</evidence>
<dbReference type="GO" id="GO:0120330">
    <property type="term" value="C:rixosome complex"/>
    <property type="evidence" value="ECO:0007669"/>
    <property type="project" value="TreeGrafter"/>
</dbReference>
<feature type="repeat" description="WD" evidence="4">
    <location>
        <begin position="81"/>
        <end position="112"/>
    </location>
</feature>
<accession>A0A9N9CH48</accession>
<keyword evidence="2 4" id="KW-0853">WD repeat</keyword>
<evidence type="ECO:0000256" key="4">
    <source>
        <dbReference type="PROSITE-ProRule" id="PRU00221"/>
    </source>
</evidence>
<organism evidence="5 6">
    <name type="scientific">Ambispora leptoticha</name>
    <dbReference type="NCBI Taxonomy" id="144679"/>
    <lineage>
        <taxon>Eukaryota</taxon>
        <taxon>Fungi</taxon>
        <taxon>Fungi incertae sedis</taxon>
        <taxon>Mucoromycota</taxon>
        <taxon>Glomeromycotina</taxon>
        <taxon>Glomeromycetes</taxon>
        <taxon>Archaeosporales</taxon>
        <taxon>Ambisporaceae</taxon>
        <taxon>Ambispora</taxon>
    </lineage>
</organism>
<evidence type="ECO:0000256" key="1">
    <source>
        <dbReference type="ARBA" id="ARBA00010143"/>
    </source>
</evidence>
<dbReference type="PROSITE" id="PS00678">
    <property type="entry name" value="WD_REPEATS_1"/>
    <property type="match status" value="1"/>
</dbReference>
<dbReference type="Gene3D" id="2.130.10.10">
    <property type="entry name" value="YVTN repeat-like/Quinoprotein amine dehydrogenase"/>
    <property type="match status" value="2"/>
</dbReference>
<feature type="repeat" description="WD" evidence="4">
    <location>
        <begin position="155"/>
        <end position="177"/>
    </location>
</feature>
<sequence>MALLPFPGQSDRTGLILAAQADKPLIHVYSWQKEQIYQKLVCPDKLVSLVISNKGSYCAGGTEKGKIYVWELSTGKLCKVFDAHYRKINVLRFTFDDVALISGSDDAVVNVWLLSSILDESTEESIISPYYSWSSHSLPITDIVCGIGNFHTSRVLTSSLDNTCKLWDLLTGSLLTTFIFPTNITCLAFDPAERMFFAAGGSVNGGDNNLIYQVNLFRERETRGYQPDNPNAAISTRINNREIESVGGGGAVEGVAIEDSNTKGGLGLVAGITAIRLSYDFTILLSASEDGNVLVWDIASRQLLKTFTYHKGPVTNLAIFHKPPDLSTIGSSKKISIPHISPFKKVQQQSSFPDQLLENSDEVVTVSLNSSNENVDSFIGPDISNQAGILSTEYHDIEKAKLSLKDLQSRDTVAALNSRISELQFELLRIQDHYQQVKGLHDEMYQGLVEEFMRQRKRQ</sequence>
<dbReference type="InterPro" id="IPR020472">
    <property type="entry name" value="WD40_PAC1"/>
</dbReference>
<feature type="repeat" description="WD" evidence="4">
    <location>
        <begin position="272"/>
        <end position="306"/>
    </location>
</feature>
<dbReference type="PROSITE" id="PS50082">
    <property type="entry name" value="WD_REPEATS_2"/>
    <property type="match status" value="3"/>
</dbReference>
<dbReference type="SMART" id="SM00320">
    <property type="entry name" value="WD40"/>
    <property type="match status" value="6"/>
</dbReference>
<reference evidence="5" key="1">
    <citation type="submission" date="2021-06" db="EMBL/GenBank/DDBJ databases">
        <authorList>
            <person name="Kallberg Y."/>
            <person name="Tangrot J."/>
            <person name="Rosling A."/>
        </authorList>
    </citation>
    <scope>NUCLEOTIDE SEQUENCE</scope>
    <source>
        <strain evidence="5">FL130A</strain>
    </source>
</reference>
<evidence type="ECO:0000256" key="3">
    <source>
        <dbReference type="ARBA" id="ARBA00022737"/>
    </source>
</evidence>
<keyword evidence="6" id="KW-1185">Reference proteome</keyword>
<protein>
    <submittedName>
        <fullName evidence="5">12581_t:CDS:1</fullName>
    </submittedName>
</protein>
<dbReference type="InterPro" id="IPR036322">
    <property type="entry name" value="WD40_repeat_dom_sf"/>
</dbReference>
<dbReference type="GO" id="GO:0005656">
    <property type="term" value="C:nuclear pre-replicative complex"/>
    <property type="evidence" value="ECO:0007669"/>
    <property type="project" value="TreeGrafter"/>
</dbReference>
<dbReference type="GO" id="GO:0006364">
    <property type="term" value="P:rRNA processing"/>
    <property type="evidence" value="ECO:0007669"/>
    <property type="project" value="TreeGrafter"/>
</dbReference>
<gene>
    <name evidence="5" type="ORF">ALEPTO_LOCUS8042</name>
</gene>
<dbReference type="InterPro" id="IPR001680">
    <property type="entry name" value="WD40_rpt"/>
</dbReference>
<comment type="similarity">
    <text evidence="1">Belongs to the WD repeat IPI3/WDR18 family.</text>
</comment>
<dbReference type="PRINTS" id="PR00320">
    <property type="entry name" value="GPROTEINBRPT"/>
</dbReference>
<keyword evidence="3" id="KW-0677">Repeat</keyword>
<evidence type="ECO:0000256" key="2">
    <source>
        <dbReference type="ARBA" id="ARBA00022574"/>
    </source>
</evidence>
<dbReference type="Pfam" id="PF00400">
    <property type="entry name" value="WD40"/>
    <property type="match status" value="3"/>
</dbReference>
<proteinExistence type="inferred from homology"/>